<dbReference type="EMBL" id="VOIH02000004">
    <property type="protein sequence ID" value="KAF3449563.1"/>
    <property type="molecule type" value="Genomic_DNA"/>
</dbReference>
<proteinExistence type="predicted"/>
<name>A0A8K0HCY9_9ROSA</name>
<gene>
    <name evidence="1" type="ORF">FNV43_RR10292</name>
</gene>
<accession>A0A8K0HCY9</accession>
<dbReference type="AlphaFoldDB" id="A0A8K0HCY9"/>
<evidence type="ECO:0000313" key="1">
    <source>
        <dbReference type="EMBL" id="KAF3449563.1"/>
    </source>
</evidence>
<dbReference type="Proteomes" id="UP000796880">
    <property type="component" value="Unassembled WGS sequence"/>
</dbReference>
<keyword evidence="2" id="KW-1185">Reference proteome</keyword>
<organism evidence="1 2">
    <name type="scientific">Rhamnella rubrinervis</name>
    <dbReference type="NCBI Taxonomy" id="2594499"/>
    <lineage>
        <taxon>Eukaryota</taxon>
        <taxon>Viridiplantae</taxon>
        <taxon>Streptophyta</taxon>
        <taxon>Embryophyta</taxon>
        <taxon>Tracheophyta</taxon>
        <taxon>Spermatophyta</taxon>
        <taxon>Magnoliopsida</taxon>
        <taxon>eudicotyledons</taxon>
        <taxon>Gunneridae</taxon>
        <taxon>Pentapetalae</taxon>
        <taxon>rosids</taxon>
        <taxon>fabids</taxon>
        <taxon>Rosales</taxon>
        <taxon>Rhamnaceae</taxon>
        <taxon>rhamnoid group</taxon>
        <taxon>Rhamneae</taxon>
        <taxon>Rhamnella</taxon>
    </lineage>
</organism>
<protein>
    <submittedName>
        <fullName evidence="1">Uncharacterized protein</fullName>
    </submittedName>
</protein>
<comment type="caution">
    <text evidence="1">The sequence shown here is derived from an EMBL/GenBank/DDBJ whole genome shotgun (WGS) entry which is preliminary data.</text>
</comment>
<reference evidence="1" key="1">
    <citation type="submission" date="2020-03" db="EMBL/GenBank/DDBJ databases">
        <title>A high-quality chromosome-level genome assembly of a woody plant with both climbing and erect habits, Rhamnella rubrinervis.</title>
        <authorList>
            <person name="Lu Z."/>
            <person name="Yang Y."/>
            <person name="Zhu X."/>
            <person name="Sun Y."/>
        </authorList>
    </citation>
    <scope>NUCLEOTIDE SEQUENCE</scope>
    <source>
        <strain evidence="1">BYM</strain>
        <tissue evidence="1">Leaf</tissue>
    </source>
</reference>
<sequence>MTRVIEAINNLRNKQEGMMVTFKQMNGEMTKPFASAVGQRAFPPKMRTCLTPIVGKVEKKPTHQALATFDNNQASSTSSNQKEKERYPTMPCSEAELHVILGQWIGDSVTWLPSPHKPPITMPYSEECHEQLQAKVAELHERVTTLTAECKVSHVWACKVGNSSITTILTLAANFTSLEHKLKKPHWERVGCYV</sequence>
<evidence type="ECO:0000313" key="2">
    <source>
        <dbReference type="Proteomes" id="UP000796880"/>
    </source>
</evidence>